<dbReference type="GO" id="GO:0031047">
    <property type="term" value="P:regulatory ncRNA-mediated gene silencing"/>
    <property type="evidence" value="ECO:0007669"/>
    <property type="project" value="InterPro"/>
</dbReference>
<accession>A0A2R6NV73</accession>
<evidence type="ECO:0000313" key="3">
    <source>
        <dbReference type="Proteomes" id="UP000186601"/>
    </source>
</evidence>
<feature type="region of interest" description="Disordered" evidence="1">
    <location>
        <begin position="645"/>
        <end position="681"/>
    </location>
</feature>
<protein>
    <submittedName>
        <fullName evidence="2">Uncharacterized protein</fullName>
    </submittedName>
</protein>
<dbReference type="OrthoDB" id="435402at2759"/>
<sequence>MSVATETVRQEPEATPAPVEFPWIKFPPFPTLPPNIKITPFQDFKPKGIQIALDPEPDHVEVDGEGIPTVSLRAKHDLTETEQRKRKKKLTKTAIGPGGQVRRLAWFEEWEGGEDLRRSNPDPYVVWLIHEVDAANLTATDILTESIVSIRLVKTSERPGLGLSQLQACLSSGIIIQPPPSLKGKNAQPVDEDGDDDEDEDGDMATSQPNQEKIIVVDDIAAQEVDHVKQAEAARKQKERDEQAQLKFERRLAAKDARMNFFFDEPENAVKIFFSAHFRDKGLIWSEQRCRDAPILVNFFIRFVLRSRVFPEYEKGLKKALTVTELARSELPQTFVIGKALPDGFSDGCETIMGRMTEAMFWEGLGDESDKDKDEPEAKKRKLNTELEEFKAAVGETDVQLVDAETMQVDKEMRKEAVADNVDVNGVEVIPGSSWGDVPVESSTVGDWQATGAADGTGDWGNSSATGMGTWDMGTTDADWTTQTTNPLFRLLGPTVLPFTHTTGIVERSTRRIIKIVPPPADSALPPKKKGSKEKAPAVVVEEDLEKRLGYIVLGPWVKIGNHVASDVTSPKLLPDSRGAFVPIPEEKDATEVKQEELPVAEGKKPDQPAHDATKDEIAVFVDPAVLEKLVVGLGLGATWVQLARKEPPGDDGPEERKVMNWSKKNSNRRKGGPGKNGEPTKFWYMEQLMTILPSFHMDRCYPDQD</sequence>
<feature type="compositionally biased region" description="Basic and acidic residues" evidence="1">
    <location>
        <begin position="645"/>
        <end position="659"/>
    </location>
</feature>
<comment type="caution">
    <text evidence="2">The sequence shown here is derived from an EMBL/GenBank/DDBJ whole genome shotgun (WGS) entry which is preliminary data.</text>
</comment>
<dbReference type="Proteomes" id="UP000186601">
    <property type="component" value="Unassembled WGS sequence"/>
</dbReference>
<dbReference type="STRING" id="98765.A0A2R6NV73"/>
<dbReference type="InterPro" id="IPR018606">
    <property type="entry name" value="Arb1"/>
</dbReference>
<dbReference type="GO" id="GO:0033167">
    <property type="term" value="C:ARC complex"/>
    <property type="evidence" value="ECO:0007669"/>
    <property type="project" value="InterPro"/>
</dbReference>
<dbReference type="Pfam" id="PF09692">
    <property type="entry name" value="Arb1"/>
    <property type="match status" value="1"/>
</dbReference>
<dbReference type="AlphaFoldDB" id="A0A2R6NV73"/>
<keyword evidence="3" id="KW-1185">Reference proteome</keyword>
<reference evidence="2 3" key="1">
    <citation type="submission" date="2018-02" db="EMBL/GenBank/DDBJ databases">
        <title>Genome sequence of the basidiomycete white-rot fungus Phlebia centrifuga.</title>
        <authorList>
            <person name="Granchi Z."/>
            <person name="Peng M."/>
            <person name="de Vries R.P."/>
            <person name="Hilden K."/>
            <person name="Makela M.R."/>
            <person name="Grigoriev I."/>
            <person name="Riley R."/>
        </authorList>
    </citation>
    <scope>NUCLEOTIDE SEQUENCE [LARGE SCALE GENOMIC DNA]</scope>
    <source>
        <strain evidence="2 3">FBCC195</strain>
    </source>
</reference>
<feature type="region of interest" description="Disordered" evidence="1">
    <location>
        <begin position="588"/>
        <end position="612"/>
    </location>
</feature>
<gene>
    <name evidence="2" type="ORF">PHLCEN_2v8118</name>
</gene>
<dbReference type="EMBL" id="MLYV02000823">
    <property type="protein sequence ID" value="PSR76946.1"/>
    <property type="molecule type" value="Genomic_DNA"/>
</dbReference>
<feature type="compositionally biased region" description="Acidic residues" evidence="1">
    <location>
        <begin position="190"/>
        <end position="203"/>
    </location>
</feature>
<evidence type="ECO:0000313" key="2">
    <source>
        <dbReference type="EMBL" id="PSR76946.1"/>
    </source>
</evidence>
<evidence type="ECO:0000256" key="1">
    <source>
        <dbReference type="SAM" id="MobiDB-lite"/>
    </source>
</evidence>
<name>A0A2R6NV73_9APHY</name>
<proteinExistence type="predicted"/>
<organism evidence="2 3">
    <name type="scientific">Hermanssonia centrifuga</name>
    <dbReference type="NCBI Taxonomy" id="98765"/>
    <lineage>
        <taxon>Eukaryota</taxon>
        <taxon>Fungi</taxon>
        <taxon>Dikarya</taxon>
        <taxon>Basidiomycota</taxon>
        <taxon>Agaricomycotina</taxon>
        <taxon>Agaricomycetes</taxon>
        <taxon>Polyporales</taxon>
        <taxon>Meruliaceae</taxon>
        <taxon>Hermanssonia</taxon>
    </lineage>
</organism>
<feature type="region of interest" description="Disordered" evidence="1">
    <location>
        <begin position="177"/>
        <end position="210"/>
    </location>
</feature>